<dbReference type="Proteomes" id="UP000886520">
    <property type="component" value="Chromosome 16"/>
</dbReference>
<dbReference type="EMBL" id="JABFUD020000016">
    <property type="protein sequence ID" value="KAI5068318.1"/>
    <property type="molecule type" value="Genomic_DNA"/>
</dbReference>
<sequence>MEGENAPELFEPLLAEKIIAVVADDEKEERNEQGPLLDWLGKPISSSLLHDYGGWRAASFLLGSHCLQSVAISGCTVNLVIFLVRKMQQSNASAANVITNWIGTTFLTSILGGAVGDAYWGRLWTSIFCQVLLVMGLVMFSVMGTIITAETLPSSLHVILLYTALYTMGVGTASLAPNAVSLGADQFDSPKQTSSFISMSIAASSMGYMFSTSVISYIENEEQWRLGFLLSAGSGILSLLMLLAGTPTMRQHMPGENPFFSIAQVLCAAMRNHKWSKVVPAKSSAVNFCQRTTGIRCLDKAAPSKKHHECTVEQVKAVTSIVRLLPFWVCGILVASVVVQKGTLFVLQGDTMEKHVWGDIKFPPASMGLFSLAMVVVGAPVYTMLVEPYAKRHNREILSIGRMGAGLVVAIAMFSIAAIVEAHRLRIVHAAKADDGMAVPMSIFWLAPQYMLEGLTTVLYTCGHMEFNYMYAPQGMRSLATAMSLSGFALGNYLSSFLVTSFTFWIPKDLNEGHLDYFYWLLAALLLVDFLLFVVASKWVLSSSVEPCFQGRPESHVPNGVAEE</sequence>
<evidence type="ECO:0000256" key="4">
    <source>
        <dbReference type="ARBA" id="ARBA00022989"/>
    </source>
</evidence>
<feature type="transmembrane region" description="Helical" evidence="6">
    <location>
        <begin position="101"/>
        <end position="120"/>
    </location>
</feature>
<feature type="transmembrane region" description="Helical" evidence="6">
    <location>
        <begin position="60"/>
        <end position="81"/>
    </location>
</feature>
<keyword evidence="3 6" id="KW-0812">Transmembrane</keyword>
<dbReference type="AlphaFoldDB" id="A0A9D4ZAI4"/>
<organism evidence="7 8">
    <name type="scientific">Adiantum capillus-veneris</name>
    <name type="common">Maidenhair fern</name>
    <dbReference type="NCBI Taxonomy" id="13818"/>
    <lineage>
        <taxon>Eukaryota</taxon>
        <taxon>Viridiplantae</taxon>
        <taxon>Streptophyta</taxon>
        <taxon>Embryophyta</taxon>
        <taxon>Tracheophyta</taxon>
        <taxon>Polypodiopsida</taxon>
        <taxon>Polypodiidae</taxon>
        <taxon>Polypodiales</taxon>
        <taxon>Pteridineae</taxon>
        <taxon>Pteridaceae</taxon>
        <taxon>Vittarioideae</taxon>
        <taxon>Adiantum</taxon>
    </lineage>
</organism>
<dbReference type="PANTHER" id="PTHR11654">
    <property type="entry name" value="OLIGOPEPTIDE TRANSPORTER-RELATED"/>
    <property type="match status" value="1"/>
</dbReference>
<reference evidence="7" key="1">
    <citation type="submission" date="2021-01" db="EMBL/GenBank/DDBJ databases">
        <title>Adiantum capillus-veneris genome.</title>
        <authorList>
            <person name="Fang Y."/>
            <person name="Liao Q."/>
        </authorList>
    </citation>
    <scope>NUCLEOTIDE SEQUENCE</scope>
    <source>
        <strain evidence="7">H3</strain>
        <tissue evidence="7">Leaf</tissue>
    </source>
</reference>
<comment type="subcellular location">
    <subcellularLocation>
        <location evidence="1">Membrane</location>
        <topology evidence="1">Multi-pass membrane protein</topology>
    </subcellularLocation>
</comment>
<feature type="transmembrane region" description="Helical" evidence="6">
    <location>
        <begin position="482"/>
        <end position="505"/>
    </location>
</feature>
<evidence type="ECO:0000256" key="6">
    <source>
        <dbReference type="SAM" id="Phobius"/>
    </source>
</evidence>
<feature type="transmembrane region" description="Helical" evidence="6">
    <location>
        <begin position="367"/>
        <end position="385"/>
    </location>
</feature>
<evidence type="ECO:0000313" key="7">
    <source>
        <dbReference type="EMBL" id="KAI5068318.1"/>
    </source>
</evidence>
<feature type="transmembrane region" description="Helical" evidence="6">
    <location>
        <begin position="397"/>
        <end position="419"/>
    </location>
</feature>
<keyword evidence="5 6" id="KW-0472">Membrane</keyword>
<dbReference type="InterPro" id="IPR036259">
    <property type="entry name" value="MFS_trans_sf"/>
</dbReference>
<feature type="transmembrane region" description="Helical" evidence="6">
    <location>
        <begin position="517"/>
        <end position="536"/>
    </location>
</feature>
<feature type="transmembrane region" description="Helical" evidence="6">
    <location>
        <begin position="224"/>
        <end position="244"/>
    </location>
</feature>
<dbReference type="SUPFAM" id="SSF103473">
    <property type="entry name" value="MFS general substrate transporter"/>
    <property type="match status" value="1"/>
</dbReference>
<feature type="transmembrane region" description="Helical" evidence="6">
    <location>
        <begin position="127"/>
        <end position="147"/>
    </location>
</feature>
<comment type="caution">
    <text evidence="7">The sequence shown here is derived from an EMBL/GenBank/DDBJ whole genome shotgun (WGS) entry which is preliminary data.</text>
</comment>
<dbReference type="GO" id="GO:0016020">
    <property type="term" value="C:membrane"/>
    <property type="evidence" value="ECO:0007669"/>
    <property type="project" value="UniProtKB-SubCell"/>
</dbReference>
<dbReference type="OrthoDB" id="1918027at2759"/>
<dbReference type="Gene3D" id="1.20.1250.20">
    <property type="entry name" value="MFS general substrate transporter like domains"/>
    <property type="match status" value="1"/>
</dbReference>
<feature type="transmembrane region" description="Helical" evidence="6">
    <location>
        <begin position="324"/>
        <end position="347"/>
    </location>
</feature>
<feature type="transmembrane region" description="Helical" evidence="6">
    <location>
        <begin position="439"/>
        <end position="461"/>
    </location>
</feature>
<dbReference type="Pfam" id="PF00854">
    <property type="entry name" value="PTR2"/>
    <property type="match status" value="1"/>
</dbReference>
<keyword evidence="4 6" id="KW-1133">Transmembrane helix</keyword>
<evidence type="ECO:0000256" key="1">
    <source>
        <dbReference type="ARBA" id="ARBA00004141"/>
    </source>
</evidence>
<feature type="transmembrane region" description="Helical" evidence="6">
    <location>
        <begin position="159"/>
        <end position="184"/>
    </location>
</feature>
<accession>A0A9D4ZAI4</accession>
<comment type="similarity">
    <text evidence="2">Belongs to the major facilitator superfamily. Proton-dependent oligopeptide transporter (POT/PTR) (TC 2.A.17) family.</text>
</comment>
<protein>
    <submittedName>
        <fullName evidence="7">Uncharacterized protein</fullName>
    </submittedName>
</protein>
<evidence type="ECO:0000256" key="5">
    <source>
        <dbReference type="ARBA" id="ARBA00023136"/>
    </source>
</evidence>
<evidence type="ECO:0000256" key="3">
    <source>
        <dbReference type="ARBA" id="ARBA00022692"/>
    </source>
</evidence>
<name>A0A9D4ZAI4_ADICA</name>
<dbReference type="InterPro" id="IPR000109">
    <property type="entry name" value="POT_fam"/>
</dbReference>
<feature type="transmembrane region" description="Helical" evidence="6">
    <location>
        <begin position="196"/>
        <end position="218"/>
    </location>
</feature>
<proteinExistence type="inferred from homology"/>
<gene>
    <name evidence="7" type="ORF">GOP47_0016663</name>
</gene>
<evidence type="ECO:0000256" key="2">
    <source>
        <dbReference type="ARBA" id="ARBA00005982"/>
    </source>
</evidence>
<dbReference type="GO" id="GO:0022857">
    <property type="term" value="F:transmembrane transporter activity"/>
    <property type="evidence" value="ECO:0007669"/>
    <property type="project" value="InterPro"/>
</dbReference>
<evidence type="ECO:0000313" key="8">
    <source>
        <dbReference type="Proteomes" id="UP000886520"/>
    </source>
</evidence>
<keyword evidence="8" id="KW-1185">Reference proteome</keyword>